<dbReference type="Pfam" id="PF08545">
    <property type="entry name" value="ACP_syn_III"/>
    <property type="match status" value="1"/>
</dbReference>
<evidence type="ECO:0000259" key="3">
    <source>
        <dbReference type="Pfam" id="PF08541"/>
    </source>
</evidence>
<dbReference type="InterPro" id="IPR016039">
    <property type="entry name" value="Thiolase-like"/>
</dbReference>
<dbReference type="GO" id="GO:0004315">
    <property type="term" value="F:3-oxoacyl-[acyl-carrier-protein] synthase activity"/>
    <property type="evidence" value="ECO:0007669"/>
    <property type="project" value="InterPro"/>
</dbReference>
<dbReference type="PANTHER" id="PTHR34069">
    <property type="entry name" value="3-OXOACYL-[ACYL-CARRIER-PROTEIN] SYNTHASE 3"/>
    <property type="match status" value="1"/>
</dbReference>
<keyword evidence="6" id="KW-1185">Reference proteome</keyword>
<dbReference type="Proteomes" id="UP000463883">
    <property type="component" value="Chromosome"/>
</dbReference>
<dbReference type="CDD" id="cd00830">
    <property type="entry name" value="KAS_III"/>
    <property type="match status" value="1"/>
</dbReference>
<dbReference type="SUPFAM" id="SSF53901">
    <property type="entry name" value="Thiolase-like"/>
    <property type="match status" value="1"/>
</dbReference>
<protein>
    <submittedName>
        <fullName evidence="5">Ketoacyl-ACP synthase III</fullName>
    </submittedName>
</protein>
<organism evidence="5 6">
    <name type="scientific">Aminipila terrae</name>
    <dbReference type="NCBI Taxonomy" id="2697030"/>
    <lineage>
        <taxon>Bacteria</taxon>
        <taxon>Bacillati</taxon>
        <taxon>Bacillota</taxon>
        <taxon>Clostridia</taxon>
        <taxon>Peptostreptococcales</taxon>
        <taxon>Anaerovoracaceae</taxon>
        <taxon>Aminipila</taxon>
    </lineage>
</organism>
<dbReference type="GO" id="GO:0044550">
    <property type="term" value="P:secondary metabolite biosynthetic process"/>
    <property type="evidence" value="ECO:0007669"/>
    <property type="project" value="TreeGrafter"/>
</dbReference>
<dbReference type="InterPro" id="IPR013747">
    <property type="entry name" value="ACP_syn_III_C"/>
</dbReference>
<evidence type="ECO:0000313" key="5">
    <source>
        <dbReference type="EMBL" id="QHI72078.1"/>
    </source>
</evidence>
<reference evidence="5 6" key="1">
    <citation type="submission" date="2020-01" db="EMBL/GenBank/DDBJ databases">
        <title>Genomic analysis of Aminipila sp. CBA3637.</title>
        <authorList>
            <person name="Kim Y.B."/>
            <person name="Roh S.W."/>
        </authorList>
    </citation>
    <scope>NUCLEOTIDE SEQUENCE [LARGE SCALE GENOMIC DNA]</scope>
    <source>
        <strain evidence="5 6">CBA3637</strain>
    </source>
</reference>
<accession>A0A6P1MJA0</accession>
<name>A0A6P1MJA0_9FIRM</name>
<keyword evidence="2" id="KW-0012">Acyltransferase</keyword>
<proteinExistence type="predicted"/>
<feature type="domain" description="Beta-ketoacyl-[acyl-carrier-protein] synthase III C-terminal" evidence="3">
    <location>
        <begin position="253"/>
        <end position="335"/>
    </location>
</feature>
<dbReference type="GO" id="GO:0006633">
    <property type="term" value="P:fatty acid biosynthetic process"/>
    <property type="evidence" value="ECO:0007669"/>
    <property type="project" value="InterPro"/>
</dbReference>
<evidence type="ECO:0000256" key="1">
    <source>
        <dbReference type="ARBA" id="ARBA00022679"/>
    </source>
</evidence>
<dbReference type="AlphaFoldDB" id="A0A6P1MJA0"/>
<dbReference type="Pfam" id="PF08541">
    <property type="entry name" value="ACP_syn_III_C"/>
    <property type="match status" value="1"/>
</dbReference>
<dbReference type="RefSeq" id="WP_162361848.1">
    <property type="nucleotide sequence ID" value="NZ_CP047591.1"/>
</dbReference>
<gene>
    <name evidence="5" type="ORF">Ami3637_06405</name>
</gene>
<dbReference type="InterPro" id="IPR013751">
    <property type="entry name" value="ACP_syn_III_N"/>
</dbReference>
<evidence type="ECO:0000313" key="6">
    <source>
        <dbReference type="Proteomes" id="UP000463883"/>
    </source>
</evidence>
<evidence type="ECO:0000256" key="2">
    <source>
        <dbReference type="ARBA" id="ARBA00023315"/>
    </source>
</evidence>
<dbReference type="EMBL" id="CP047591">
    <property type="protein sequence ID" value="QHI72078.1"/>
    <property type="molecule type" value="Genomic_DNA"/>
</dbReference>
<keyword evidence="1" id="KW-0808">Transferase</keyword>
<dbReference type="Gene3D" id="3.40.47.10">
    <property type="match status" value="1"/>
</dbReference>
<feature type="domain" description="Beta-ketoacyl-[acyl-carrier-protein] synthase III N-terminal" evidence="4">
    <location>
        <begin position="115"/>
        <end position="192"/>
    </location>
</feature>
<dbReference type="KEGG" id="amic:Ami3637_06405"/>
<sequence>MAVLRTSNVELRGICCALPRNSKSIYDIGEGYFSKEEIEKTTKAVGVKEIFVADEGQTASDFCFAAAENLIKKLGWEKESIDGLIFISQTPDYTLPATSCILQGRLGLKEDCISLDVNLGCSGFVHGLFLAGQFIKSGSCKRVVVLTGDVLRRYISPEDKGITFIISDGGTATGVEYTEEENPMTFMMKSDGSGYKDLIIEAGGGRVPLSEKTKEMYADKDGSRRSKENLYMNGMGIFTFAIKQVPKIINDILEAHLWSRETVDLFLLHQANAYMVKYIAKRAKVDENKIPININKFGNTNGSTIPFLICDINEQLLQEKRNVILAGFGVGLSWGP</sequence>
<evidence type="ECO:0000259" key="4">
    <source>
        <dbReference type="Pfam" id="PF08545"/>
    </source>
</evidence>
<dbReference type="PANTHER" id="PTHR34069:SF3">
    <property type="entry name" value="ACYL-COA:ACYL-COA ALKYLTRANSFERASE"/>
    <property type="match status" value="1"/>
</dbReference>